<organism evidence="1 2">
    <name type="scientific">Irpex rosettiformis</name>
    <dbReference type="NCBI Taxonomy" id="378272"/>
    <lineage>
        <taxon>Eukaryota</taxon>
        <taxon>Fungi</taxon>
        <taxon>Dikarya</taxon>
        <taxon>Basidiomycota</taxon>
        <taxon>Agaricomycotina</taxon>
        <taxon>Agaricomycetes</taxon>
        <taxon>Polyporales</taxon>
        <taxon>Irpicaceae</taxon>
        <taxon>Irpex</taxon>
    </lineage>
</organism>
<gene>
    <name evidence="1" type="ORF">BDY19DRAFT_998025</name>
</gene>
<keyword evidence="2" id="KW-1185">Reference proteome</keyword>
<dbReference type="EMBL" id="MU274948">
    <property type="protein sequence ID" value="KAI0084053.1"/>
    <property type="molecule type" value="Genomic_DNA"/>
</dbReference>
<sequence length="273" mass="30886">MPSLPNELVIECLQHLDVKSLLRFASTCTHYSSLIKTSTTLQSIFELAFLGYEGAPWLIPSAELLERVKRHTEAWRTLCFTSEKFVFTSFAQYSKGLCCEITREDSSSHLTFYQAPTVHRGVPEQSWGLNWEHDTSRALDGAVFDPARDLLVIVEVDSFSSPYRRGPCAHFLSLHTGLTHLTFGRGGPLPLGSYNYYDELLLFGNKLVIWDRGNPGKPPTLVDILTRSEHRLPSSYGSERLFLSPEHLTPQFISRANHFLSPLILSLKQHHIA</sequence>
<accession>A0ACB8TQ15</accession>
<evidence type="ECO:0000313" key="2">
    <source>
        <dbReference type="Proteomes" id="UP001055072"/>
    </source>
</evidence>
<name>A0ACB8TQ15_9APHY</name>
<comment type="caution">
    <text evidence="1">The sequence shown here is derived from an EMBL/GenBank/DDBJ whole genome shotgun (WGS) entry which is preliminary data.</text>
</comment>
<protein>
    <submittedName>
        <fullName evidence="1">Uncharacterized protein</fullName>
    </submittedName>
</protein>
<evidence type="ECO:0000313" key="1">
    <source>
        <dbReference type="EMBL" id="KAI0084053.1"/>
    </source>
</evidence>
<reference evidence="1" key="1">
    <citation type="journal article" date="2021" name="Environ. Microbiol.">
        <title>Gene family expansions and transcriptome signatures uncover fungal adaptations to wood decay.</title>
        <authorList>
            <person name="Hage H."/>
            <person name="Miyauchi S."/>
            <person name="Viragh M."/>
            <person name="Drula E."/>
            <person name="Min B."/>
            <person name="Chaduli D."/>
            <person name="Navarro D."/>
            <person name="Favel A."/>
            <person name="Norest M."/>
            <person name="Lesage-Meessen L."/>
            <person name="Balint B."/>
            <person name="Merenyi Z."/>
            <person name="de Eugenio L."/>
            <person name="Morin E."/>
            <person name="Martinez A.T."/>
            <person name="Baldrian P."/>
            <person name="Stursova M."/>
            <person name="Martinez M.J."/>
            <person name="Novotny C."/>
            <person name="Magnuson J.K."/>
            <person name="Spatafora J.W."/>
            <person name="Maurice S."/>
            <person name="Pangilinan J."/>
            <person name="Andreopoulos W."/>
            <person name="LaButti K."/>
            <person name="Hundley H."/>
            <person name="Na H."/>
            <person name="Kuo A."/>
            <person name="Barry K."/>
            <person name="Lipzen A."/>
            <person name="Henrissat B."/>
            <person name="Riley R."/>
            <person name="Ahrendt S."/>
            <person name="Nagy L.G."/>
            <person name="Grigoriev I.V."/>
            <person name="Martin F."/>
            <person name="Rosso M.N."/>
        </authorList>
    </citation>
    <scope>NUCLEOTIDE SEQUENCE</scope>
    <source>
        <strain evidence="1">CBS 384.51</strain>
    </source>
</reference>
<dbReference type="Proteomes" id="UP001055072">
    <property type="component" value="Unassembled WGS sequence"/>
</dbReference>
<proteinExistence type="predicted"/>